<dbReference type="Pfam" id="PF00583">
    <property type="entry name" value="Acetyltransf_1"/>
    <property type="match status" value="1"/>
</dbReference>
<keyword evidence="2" id="KW-0012">Acyltransferase</keyword>
<dbReference type="CDD" id="cd04301">
    <property type="entry name" value="NAT_SF"/>
    <property type="match status" value="1"/>
</dbReference>
<dbReference type="SUPFAM" id="SSF55729">
    <property type="entry name" value="Acyl-CoA N-acyltransferases (Nat)"/>
    <property type="match status" value="1"/>
</dbReference>
<evidence type="ECO:0000256" key="2">
    <source>
        <dbReference type="ARBA" id="ARBA00023315"/>
    </source>
</evidence>
<dbReference type="PATRIC" id="fig|1886670.3.peg.4607"/>
<dbReference type="PROSITE" id="PS51186">
    <property type="entry name" value="GNAT"/>
    <property type="match status" value="1"/>
</dbReference>
<dbReference type="Proteomes" id="UP000094578">
    <property type="component" value="Unassembled WGS sequence"/>
</dbReference>
<proteinExistence type="predicted"/>
<keyword evidence="5" id="KW-1185">Reference proteome</keyword>
<comment type="caution">
    <text evidence="4">The sequence shown here is derived from an EMBL/GenBank/DDBJ whole genome shotgun (WGS) entry which is preliminary data.</text>
</comment>
<dbReference type="GO" id="GO:0016747">
    <property type="term" value="F:acyltransferase activity, transferring groups other than amino-acyl groups"/>
    <property type="evidence" value="ECO:0007669"/>
    <property type="project" value="InterPro"/>
</dbReference>
<evidence type="ECO:0000313" key="4">
    <source>
        <dbReference type="EMBL" id="ODP26128.1"/>
    </source>
</evidence>
<dbReference type="Gene3D" id="3.40.630.30">
    <property type="match status" value="1"/>
</dbReference>
<protein>
    <submittedName>
        <fullName evidence="4">Putative N-acetyltransferase YtmI</fullName>
    </submittedName>
</protein>
<reference evidence="4 5" key="1">
    <citation type="submission" date="2016-08" db="EMBL/GenBank/DDBJ databases">
        <title>Genome sequencing of Paenibacillus sp. TI45-13ar, isolated from Korean traditional nuruk.</title>
        <authorList>
            <person name="Kim S.-J."/>
        </authorList>
    </citation>
    <scope>NUCLEOTIDE SEQUENCE [LARGE SCALE GENOMIC DNA]</scope>
    <source>
        <strain evidence="4 5">TI45-13ar</strain>
    </source>
</reference>
<evidence type="ECO:0000313" key="5">
    <source>
        <dbReference type="Proteomes" id="UP000094578"/>
    </source>
</evidence>
<keyword evidence="1 4" id="KW-0808">Transferase</keyword>
<dbReference type="AlphaFoldDB" id="A0A1E3KX51"/>
<dbReference type="PANTHER" id="PTHR43800">
    <property type="entry name" value="PEPTIDYL-LYSINE N-ACETYLTRANSFERASE YJAB"/>
    <property type="match status" value="1"/>
</dbReference>
<evidence type="ECO:0000259" key="3">
    <source>
        <dbReference type="PROSITE" id="PS51186"/>
    </source>
</evidence>
<dbReference type="InterPro" id="IPR000182">
    <property type="entry name" value="GNAT_dom"/>
</dbReference>
<accession>A0A1E3KX51</accession>
<name>A0A1E3KX51_9BACL</name>
<gene>
    <name evidence="4" type="ORF">PTI45_04585</name>
</gene>
<sequence length="190" mass="21468">MSDIYRLATVEDAERVLHITYEAYVTIRELGLTWPAAHADLALIEDNITHNKCYVLEQDGLIVATVTLADPERVKELTAETGLPFIMWFAVDPNVQGTGAGSKLLNWVEEHIIRDEVGAPAVTLGTAEKHPWLLPMYERRGYESIRSRDAGKGEGPMHLMRKVVHPERFEAYLEERKKAEQLEQTSSQGK</sequence>
<dbReference type="STRING" id="1886670.PTI45_04585"/>
<dbReference type="PANTHER" id="PTHR43800:SF1">
    <property type="entry name" value="PEPTIDYL-LYSINE N-ACETYLTRANSFERASE YJAB"/>
    <property type="match status" value="1"/>
</dbReference>
<evidence type="ECO:0000256" key="1">
    <source>
        <dbReference type="ARBA" id="ARBA00022679"/>
    </source>
</evidence>
<dbReference type="EMBL" id="MDER01000096">
    <property type="protein sequence ID" value="ODP26128.1"/>
    <property type="molecule type" value="Genomic_DNA"/>
</dbReference>
<organism evidence="4 5">
    <name type="scientific">Paenibacillus nuruki</name>
    <dbReference type="NCBI Taxonomy" id="1886670"/>
    <lineage>
        <taxon>Bacteria</taxon>
        <taxon>Bacillati</taxon>
        <taxon>Bacillota</taxon>
        <taxon>Bacilli</taxon>
        <taxon>Bacillales</taxon>
        <taxon>Paenibacillaceae</taxon>
        <taxon>Paenibacillus</taxon>
    </lineage>
</organism>
<dbReference type="RefSeq" id="WP_069329886.1">
    <property type="nucleotide sequence ID" value="NZ_MDER01000096.1"/>
</dbReference>
<feature type="domain" description="N-acetyltransferase" evidence="3">
    <location>
        <begin position="3"/>
        <end position="162"/>
    </location>
</feature>
<dbReference type="InterPro" id="IPR016181">
    <property type="entry name" value="Acyl_CoA_acyltransferase"/>
</dbReference>